<dbReference type="KEGG" id="cre:CHLRE_16g651600v5"/>
<dbReference type="GO" id="GO:0003730">
    <property type="term" value="F:mRNA 3'-UTR binding"/>
    <property type="evidence" value="ECO:0000318"/>
    <property type="project" value="GO_Central"/>
</dbReference>
<feature type="region of interest" description="Disordered" evidence="1">
    <location>
        <begin position="786"/>
        <end position="824"/>
    </location>
</feature>
<organism evidence="2 3">
    <name type="scientific">Chlamydomonas reinhardtii</name>
    <name type="common">Chlamydomonas smithii</name>
    <dbReference type="NCBI Taxonomy" id="3055"/>
    <lineage>
        <taxon>Eukaryota</taxon>
        <taxon>Viridiplantae</taxon>
        <taxon>Chlorophyta</taxon>
        <taxon>core chlorophytes</taxon>
        <taxon>Chlorophyceae</taxon>
        <taxon>CS clade</taxon>
        <taxon>Chlamydomonadales</taxon>
        <taxon>Chlamydomonadaceae</taxon>
        <taxon>Chlamydomonas</taxon>
    </lineage>
</organism>
<evidence type="ECO:0000313" key="3">
    <source>
        <dbReference type="Proteomes" id="UP000006906"/>
    </source>
</evidence>
<dbReference type="InParanoid" id="A0A2K3CSV9"/>
<dbReference type="GO" id="GO:0035368">
    <property type="term" value="F:selenocysteine insertion sequence binding"/>
    <property type="evidence" value="ECO:0007669"/>
    <property type="project" value="InterPro"/>
</dbReference>
<dbReference type="RefSeq" id="XP_042915449.1">
    <property type="nucleotide sequence ID" value="XM_043070806.1"/>
</dbReference>
<keyword evidence="3" id="KW-1185">Reference proteome</keyword>
<proteinExistence type="predicted"/>
<feature type="region of interest" description="Disordered" evidence="1">
    <location>
        <begin position="193"/>
        <end position="234"/>
    </location>
</feature>
<protein>
    <submittedName>
        <fullName evidence="2">Uncharacterized protein</fullName>
    </submittedName>
</protein>
<feature type="compositionally biased region" description="Pro residues" evidence="1">
    <location>
        <begin position="300"/>
        <end position="318"/>
    </location>
</feature>
<feature type="region of interest" description="Disordered" evidence="1">
    <location>
        <begin position="902"/>
        <end position="940"/>
    </location>
</feature>
<feature type="compositionally biased region" description="Low complexity" evidence="1">
    <location>
        <begin position="800"/>
        <end position="812"/>
    </location>
</feature>
<feature type="region of interest" description="Disordered" evidence="1">
    <location>
        <begin position="607"/>
        <end position="631"/>
    </location>
</feature>
<dbReference type="SUPFAM" id="SSF48403">
    <property type="entry name" value="Ankyrin repeat"/>
    <property type="match status" value="1"/>
</dbReference>
<feature type="region of interest" description="Disordered" evidence="1">
    <location>
        <begin position="513"/>
        <end position="535"/>
    </location>
</feature>
<evidence type="ECO:0000256" key="1">
    <source>
        <dbReference type="SAM" id="MobiDB-lite"/>
    </source>
</evidence>
<dbReference type="OrthoDB" id="552514at2759"/>
<dbReference type="InterPro" id="IPR002110">
    <property type="entry name" value="Ankyrin_rpt"/>
</dbReference>
<feature type="compositionally biased region" description="Low complexity" evidence="1">
    <location>
        <begin position="251"/>
        <end position="264"/>
    </location>
</feature>
<dbReference type="Gene3D" id="1.25.40.20">
    <property type="entry name" value="Ankyrin repeat-containing domain"/>
    <property type="match status" value="1"/>
</dbReference>
<dbReference type="GO" id="GO:0005739">
    <property type="term" value="C:mitochondrion"/>
    <property type="evidence" value="ECO:0000318"/>
    <property type="project" value="GO_Central"/>
</dbReference>
<feature type="compositionally biased region" description="Low complexity" evidence="1">
    <location>
        <begin position="910"/>
        <end position="929"/>
    </location>
</feature>
<feature type="region of interest" description="Disordered" evidence="1">
    <location>
        <begin position="251"/>
        <end position="323"/>
    </location>
</feature>
<feature type="compositionally biased region" description="Gly residues" evidence="1">
    <location>
        <begin position="611"/>
        <end position="631"/>
    </location>
</feature>
<gene>
    <name evidence="2" type="ORF">CHLRE_16g651600v5</name>
</gene>
<sequence length="1148" mass="117711">MSAMQEPHWAHDSVGAGVDTTSDTQSLAFPVPTDTEAALEDFEGADAVLDVFGNLHDLGSGTSLDSETMELLRKDCAGDFADVSGPVCDGLAGASYCSPAAPEGSGGLSGGGSSVPPPTGGMVEGAAATCDAQLLGGGGWGAMRQQPQCMGAWAQQAQSGCWMPQSGTWSHSAFLPLQLQQPSVAAPPELCDWQHQQHQQHHHQYQQHQHHQQHSFRLQQHEQYPPQPQRIPPQVPQALSYYQHLLAAAEPAAAPSDPAQQQPLQPQPQPQPQQLWHLSGGGCWPHPHPASNGLQHQQPTQPPKPPQPPQLPQPPQPPQLQSVHLPARNGEHMDLLRRLLAAGKAGPKIWAAVLQDGDGGKSCTVADLLQPAAASASGAAGAAGGSSNAFAAAGSDRVSKGVGCLPVYATLPADVVRARYAPGSPTTSATFTYIGPARPAKTDYTTGSGGYSKSAFHPCPNDVQLALCGVLGSSLLDGATAAAAAAASSAAVLAAAHLQPLLTATASSIATADGHGRGRAGGTGGGGGGGGGGAKGQWPPTPGLYYFLDKEYRAHCLDHHDMTNHKCIKNGHVTHSLHRLLVVRCIGVRPEDARAGGAAGVEEGAAAGSAGAKGGKGGWGGKGNTSGGDDGFGGQMVQVTAKRDSVVATFEFGKSWPCINVVRPPGQAPAGAGSHGPAAVAVAVPSAAEEHEQAPAANGTVSSSKACRPASTSSRCRRVRQDAPPPSAVPPACAAAPAAAAVAAATAAATAVLAAAMGPADAAPGMCAAAEGGTAAAEVAAEVNEAEHRASRRRLVPTTAAAAGASGDAAGSSSGGGGGDSSSNVEALSQAMKDAARLRKCIRTFLDSEEDVAAAMEYFRTLITREFCGDVKRILNMRGGHHKRYGIMNSIIHEVLDLEGLLSPSPPESPTATQTAQAAQAASQSLSAAPQPPPPPPRVMSDRMQVKVVAVFEVLFTTVGGGGGGGDGGGGGGGGGGAGGLGPADAIKELCLQEDFECHDTALHTCCRYGLVRVLEWLLPRVDADALTASTKDGWCLLHTAARAGHGQAVEMVLRRCLKLGMFEPSALEAGTWVLLCDISHINKHYRRTNARGVLDAAMERVWPDPSSRPRVRNDVQKDTQLKALMTGLSLRYLRMGRLSLSGMDTTD</sequence>
<feature type="compositionally biased region" description="Polar residues" evidence="1">
    <location>
        <begin position="699"/>
        <end position="714"/>
    </location>
</feature>
<dbReference type="InterPro" id="IPR040051">
    <property type="entry name" value="SECISBP2"/>
</dbReference>
<dbReference type="GO" id="GO:0043021">
    <property type="term" value="F:ribonucleoprotein complex binding"/>
    <property type="evidence" value="ECO:0000318"/>
    <property type="project" value="GO_Central"/>
</dbReference>
<accession>A0A2K3CSV9</accession>
<feature type="compositionally biased region" description="Basic residues" evidence="1">
    <location>
        <begin position="198"/>
        <end position="214"/>
    </location>
</feature>
<feature type="compositionally biased region" description="Gly residues" evidence="1">
    <location>
        <begin position="519"/>
        <end position="535"/>
    </location>
</feature>
<feature type="region of interest" description="Disordered" evidence="1">
    <location>
        <begin position="686"/>
        <end position="726"/>
    </location>
</feature>
<dbReference type="InterPro" id="IPR036770">
    <property type="entry name" value="Ankyrin_rpt-contain_sf"/>
</dbReference>
<evidence type="ECO:0000313" key="2">
    <source>
        <dbReference type="EMBL" id="PNW71374.1"/>
    </source>
</evidence>
<dbReference type="Pfam" id="PF12796">
    <property type="entry name" value="Ank_2"/>
    <property type="match status" value="1"/>
</dbReference>
<dbReference type="AlphaFoldDB" id="A0A2K3CSV9"/>
<dbReference type="Gramene" id="PNW71374">
    <property type="protein sequence ID" value="PNW71374"/>
    <property type="gene ID" value="CHLRE_16g651600v5"/>
</dbReference>
<dbReference type="GO" id="GO:1990904">
    <property type="term" value="C:ribonucleoprotein complex"/>
    <property type="evidence" value="ECO:0000318"/>
    <property type="project" value="GO_Central"/>
</dbReference>
<dbReference type="PANTHER" id="PTHR13284">
    <property type="entry name" value="GH01354P"/>
    <property type="match status" value="1"/>
</dbReference>
<feature type="compositionally biased region" description="Pro residues" evidence="1">
    <location>
        <begin position="225"/>
        <end position="234"/>
    </location>
</feature>
<dbReference type="Proteomes" id="UP000006906">
    <property type="component" value="Chromosome 16"/>
</dbReference>
<dbReference type="EMBL" id="CM008977">
    <property type="protein sequence ID" value="PNW71374.1"/>
    <property type="molecule type" value="Genomic_DNA"/>
</dbReference>
<dbReference type="GeneID" id="66056508"/>
<feature type="region of interest" description="Disordered" evidence="1">
    <location>
        <begin position="1"/>
        <end position="28"/>
    </location>
</feature>
<dbReference type="ExpressionAtlas" id="A0A2K3CSV9">
    <property type="expression patterns" value="differential"/>
</dbReference>
<name>A0A2K3CSV9_CHLRE</name>
<reference evidence="2 3" key="1">
    <citation type="journal article" date="2007" name="Science">
        <title>The Chlamydomonas genome reveals the evolution of key animal and plant functions.</title>
        <authorList>
            <person name="Merchant S.S."/>
            <person name="Prochnik S.E."/>
            <person name="Vallon O."/>
            <person name="Harris E.H."/>
            <person name="Karpowicz S.J."/>
            <person name="Witman G.B."/>
            <person name="Terry A."/>
            <person name="Salamov A."/>
            <person name="Fritz-Laylin L.K."/>
            <person name="Marechal-Drouard L."/>
            <person name="Marshall W.F."/>
            <person name="Qu L.H."/>
            <person name="Nelson D.R."/>
            <person name="Sanderfoot A.A."/>
            <person name="Spalding M.H."/>
            <person name="Kapitonov V.V."/>
            <person name="Ren Q."/>
            <person name="Ferris P."/>
            <person name="Lindquist E."/>
            <person name="Shapiro H."/>
            <person name="Lucas S.M."/>
            <person name="Grimwood J."/>
            <person name="Schmutz J."/>
            <person name="Cardol P."/>
            <person name="Cerutti H."/>
            <person name="Chanfreau G."/>
            <person name="Chen C.L."/>
            <person name="Cognat V."/>
            <person name="Croft M.T."/>
            <person name="Dent R."/>
            <person name="Dutcher S."/>
            <person name="Fernandez E."/>
            <person name="Fukuzawa H."/>
            <person name="Gonzalez-Ballester D."/>
            <person name="Gonzalez-Halphen D."/>
            <person name="Hallmann A."/>
            <person name="Hanikenne M."/>
            <person name="Hippler M."/>
            <person name="Inwood W."/>
            <person name="Jabbari K."/>
            <person name="Kalanon M."/>
            <person name="Kuras R."/>
            <person name="Lefebvre P.A."/>
            <person name="Lemaire S.D."/>
            <person name="Lobanov A.V."/>
            <person name="Lohr M."/>
            <person name="Manuell A."/>
            <person name="Meier I."/>
            <person name="Mets L."/>
            <person name="Mittag M."/>
            <person name="Mittelmeier T."/>
            <person name="Moroney J.V."/>
            <person name="Moseley J."/>
            <person name="Napoli C."/>
            <person name="Nedelcu A.M."/>
            <person name="Niyogi K."/>
            <person name="Novoselov S.V."/>
            <person name="Paulsen I.T."/>
            <person name="Pazour G."/>
            <person name="Purton S."/>
            <person name="Ral J.P."/>
            <person name="Riano-Pachon D.M."/>
            <person name="Riekhof W."/>
            <person name="Rymarquis L."/>
            <person name="Schroda M."/>
            <person name="Stern D."/>
            <person name="Umen J."/>
            <person name="Willows R."/>
            <person name="Wilson N."/>
            <person name="Zimmer S.L."/>
            <person name="Allmer J."/>
            <person name="Balk J."/>
            <person name="Bisova K."/>
            <person name="Chen C.J."/>
            <person name="Elias M."/>
            <person name="Gendler K."/>
            <person name="Hauser C."/>
            <person name="Lamb M.R."/>
            <person name="Ledford H."/>
            <person name="Long J.C."/>
            <person name="Minagawa J."/>
            <person name="Page M.D."/>
            <person name="Pan J."/>
            <person name="Pootakham W."/>
            <person name="Roje S."/>
            <person name="Rose A."/>
            <person name="Stahlberg E."/>
            <person name="Terauchi A.M."/>
            <person name="Yang P."/>
            <person name="Ball S."/>
            <person name="Bowler C."/>
            <person name="Dieckmann C.L."/>
            <person name="Gladyshev V.N."/>
            <person name="Green P."/>
            <person name="Jorgensen R."/>
            <person name="Mayfield S."/>
            <person name="Mueller-Roeber B."/>
            <person name="Rajamani S."/>
            <person name="Sayre R.T."/>
            <person name="Brokstein P."/>
            <person name="Dubchak I."/>
            <person name="Goodstein D."/>
            <person name="Hornick L."/>
            <person name="Huang Y.W."/>
            <person name="Jhaveri J."/>
            <person name="Luo Y."/>
            <person name="Martinez D."/>
            <person name="Ngau W.C."/>
            <person name="Otillar B."/>
            <person name="Poliakov A."/>
            <person name="Porter A."/>
            <person name="Szajkowski L."/>
            <person name="Werner G."/>
            <person name="Zhou K."/>
            <person name="Grigoriev I.V."/>
            <person name="Rokhsar D.S."/>
            <person name="Grossman A.R."/>
        </authorList>
    </citation>
    <scope>NUCLEOTIDE SEQUENCE [LARGE SCALE GENOMIC DNA]</scope>
    <source>
        <strain evidence="3">CC-503</strain>
    </source>
</reference>
<dbReference type="PANTHER" id="PTHR13284:SF4">
    <property type="entry name" value="C2H2-TYPE DOMAIN-CONTAINING PROTEIN"/>
    <property type="match status" value="1"/>
</dbReference>